<proteinExistence type="predicted"/>
<dbReference type="PANTHER" id="PTHR38248:SF2">
    <property type="entry name" value="FUNK1 11"/>
    <property type="match status" value="1"/>
</dbReference>
<protein>
    <submittedName>
        <fullName evidence="3">DAD domain-containing protein</fullName>
    </submittedName>
</protein>
<accession>A0A8H6TBM9</accession>
<name>A0A8H6TBM9_9AGAR</name>
<dbReference type="AlphaFoldDB" id="A0A8H6TBM9"/>
<feature type="compositionally biased region" description="Basic residues" evidence="1">
    <location>
        <begin position="749"/>
        <end position="758"/>
    </location>
</feature>
<feature type="region of interest" description="Disordered" evidence="1">
    <location>
        <begin position="671"/>
        <end position="758"/>
    </location>
</feature>
<dbReference type="InterPro" id="IPR011009">
    <property type="entry name" value="Kinase-like_dom_sf"/>
</dbReference>
<dbReference type="OrthoDB" id="2739948at2759"/>
<dbReference type="RefSeq" id="XP_037225823.1">
    <property type="nucleotide sequence ID" value="XM_037357913.1"/>
</dbReference>
<evidence type="ECO:0000313" key="3">
    <source>
        <dbReference type="EMBL" id="KAF7315800.1"/>
    </source>
</evidence>
<dbReference type="EMBL" id="JACAZF010000001">
    <property type="protein sequence ID" value="KAF7315800.1"/>
    <property type="molecule type" value="Genomic_DNA"/>
</dbReference>
<dbReference type="Pfam" id="PF17667">
    <property type="entry name" value="Pkinase_fungal"/>
    <property type="match status" value="1"/>
</dbReference>
<feature type="domain" description="Fungal-type protein kinase" evidence="2">
    <location>
        <begin position="146"/>
        <end position="523"/>
    </location>
</feature>
<feature type="compositionally biased region" description="Acidic residues" evidence="1">
    <location>
        <begin position="692"/>
        <end position="702"/>
    </location>
</feature>
<evidence type="ECO:0000256" key="1">
    <source>
        <dbReference type="SAM" id="MobiDB-lite"/>
    </source>
</evidence>
<dbReference type="PANTHER" id="PTHR38248">
    <property type="entry name" value="FUNK1 6"/>
    <property type="match status" value="1"/>
</dbReference>
<keyword evidence="4" id="KW-1185">Reference proteome</keyword>
<sequence>MKVKATKNEHGSHDVAKQDNSYELALWKKEATGGFSCIVPVEEFFSKYMQVPNPPTNKELRITRDSATVSHRKALKQVGKQEKQMYEPFAEYLTKLVSKFDPSRRPLFGATWATVFKTLHKTDHVSKPDIAVSKPDLFDDNGPLNTQESQEALAQLTHNARRIFMAQGSSYVFLLSVFDVNARILRVDHSGYIVSESFKWTAKQSTHMAQFFWRLFMGPSEDGRYLGEDLSTSVPTPRQQLRLLKMLKTLAGYEDDKQAAAVIKSSRCIDVGTGSNKRRCFTIGPPLHQSKGLFSRATRVDRVLIEDEENPRFHVLKEAWTQKCRLPEYVFYKILEHKYPTGALGLTTCIASEDLSRRVGQVHSTITAALREDGHEFQDRYRQRTVMEDVGIPLYEYPDTKTFISAVHDAMQGHQAAVDAGIVHRDVSVGNVLIKQGPNGLEGFILDFDVAMLTEEGWKTLTLLGLSNIISTAALNFIKELKDMTGTYAFVSLAVLTAHQERVSLLHRFEYDIESFYWIILWVLLRHTQHLHVDRALACANFFDHPSDSIALSIKRDWLLSGDAKIFSNNPNLATLVSDLRAPLREALHDPDSLTYNKMFRHFVAARNKHDWPEGDVAMPFTPPNRAEGAATQDYQTVVRIQGGPISSSTWNPHVSRSLVTDDAIDLGKRKRDADDNEEGDEVEAAGGDVGSDLDEMSEDELREMLEKNKRAKEEAKRAEAEAKRAEEEAKRKAAVHEEETERVLQALSRKRARKDGQ</sequence>
<dbReference type="SUPFAM" id="SSF56112">
    <property type="entry name" value="Protein kinase-like (PK-like)"/>
    <property type="match status" value="1"/>
</dbReference>
<evidence type="ECO:0000313" key="4">
    <source>
        <dbReference type="Proteomes" id="UP000636479"/>
    </source>
</evidence>
<dbReference type="GeneID" id="59340429"/>
<evidence type="ECO:0000259" key="2">
    <source>
        <dbReference type="Pfam" id="PF17667"/>
    </source>
</evidence>
<feature type="compositionally biased region" description="Acidic residues" evidence="1">
    <location>
        <begin position="675"/>
        <end position="684"/>
    </location>
</feature>
<comment type="caution">
    <text evidence="3">The sequence shown here is derived from an EMBL/GenBank/DDBJ whole genome shotgun (WGS) entry which is preliminary data.</text>
</comment>
<dbReference type="Gene3D" id="1.10.510.10">
    <property type="entry name" value="Transferase(Phosphotransferase) domain 1"/>
    <property type="match status" value="1"/>
</dbReference>
<feature type="compositionally biased region" description="Basic and acidic residues" evidence="1">
    <location>
        <begin position="703"/>
        <end position="743"/>
    </location>
</feature>
<dbReference type="Proteomes" id="UP000636479">
    <property type="component" value="Unassembled WGS sequence"/>
</dbReference>
<reference evidence="3" key="1">
    <citation type="submission" date="2020-05" db="EMBL/GenBank/DDBJ databases">
        <title>Mycena genomes resolve the evolution of fungal bioluminescence.</title>
        <authorList>
            <person name="Tsai I.J."/>
        </authorList>
    </citation>
    <scope>NUCLEOTIDE SEQUENCE</scope>
    <source>
        <strain evidence="3">171206Taipei</strain>
    </source>
</reference>
<organism evidence="3 4">
    <name type="scientific">Mycena indigotica</name>
    <dbReference type="NCBI Taxonomy" id="2126181"/>
    <lineage>
        <taxon>Eukaryota</taxon>
        <taxon>Fungi</taxon>
        <taxon>Dikarya</taxon>
        <taxon>Basidiomycota</taxon>
        <taxon>Agaricomycotina</taxon>
        <taxon>Agaricomycetes</taxon>
        <taxon>Agaricomycetidae</taxon>
        <taxon>Agaricales</taxon>
        <taxon>Marasmiineae</taxon>
        <taxon>Mycenaceae</taxon>
        <taxon>Mycena</taxon>
    </lineage>
</organism>
<dbReference type="InterPro" id="IPR008266">
    <property type="entry name" value="Tyr_kinase_AS"/>
</dbReference>
<gene>
    <name evidence="3" type="ORF">MIND_00096100</name>
</gene>
<dbReference type="InterPro" id="IPR040976">
    <property type="entry name" value="Pkinase_fungal"/>
</dbReference>
<dbReference type="GO" id="GO:0004672">
    <property type="term" value="F:protein kinase activity"/>
    <property type="evidence" value="ECO:0007669"/>
    <property type="project" value="InterPro"/>
</dbReference>
<dbReference type="PROSITE" id="PS00109">
    <property type="entry name" value="PROTEIN_KINASE_TYR"/>
    <property type="match status" value="1"/>
</dbReference>